<dbReference type="SUPFAM" id="SSF50129">
    <property type="entry name" value="GroES-like"/>
    <property type="match status" value="1"/>
</dbReference>
<dbReference type="InterPro" id="IPR036291">
    <property type="entry name" value="NAD(P)-bd_dom_sf"/>
</dbReference>
<evidence type="ECO:0000256" key="3">
    <source>
        <dbReference type="ARBA" id="ARBA00022679"/>
    </source>
</evidence>
<dbReference type="InterPro" id="IPR050091">
    <property type="entry name" value="PKS_NRPS_Biosynth_Enz"/>
</dbReference>
<evidence type="ECO:0000259" key="6">
    <source>
        <dbReference type="SMART" id="SM00822"/>
    </source>
</evidence>
<dbReference type="OrthoDB" id="329835at2759"/>
<dbReference type="Pfam" id="PF08659">
    <property type="entry name" value="KR"/>
    <property type="match status" value="1"/>
</dbReference>
<dbReference type="SMART" id="SM00829">
    <property type="entry name" value="PKS_ER"/>
    <property type="match status" value="1"/>
</dbReference>
<evidence type="ECO:0000256" key="4">
    <source>
        <dbReference type="ARBA" id="ARBA00023002"/>
    </source>
</evidence>
<dbReference type="GO" id="GO:0004312">
    <property type="term" value="F:fatty acid synthase activity"/>
    <property type="evidence" value="ECO:0007669"/>
    <property type="project" value="TreeGrafter"/>
</dbReference>
<keyword evidence="2" id="KW-0597">Phosphoprotein</keyword>
<keyword evidence="5" id="KW-0511">Multifunctional enzyme</keyword>
<keyword evidence="1" id="KW-0596">Phosphopantetheine</keyword>
<dbReference type="PANTHER" id="PTHR43775">
    <property type="entry name" value="FATTY ACID SYNTHASE"/>
    <property type="match status" value="1"/>
</dbReference>
<dbReference type="Proteomes" id="UP000838763">
    <property type="component" value="Unassembled WGS sequence"/>
</dbReference>
<evidence type="ECO:0000256" key="1">
    <source>
        <dbReference type="ARBA" id="ARBA00022450"/>
    </source>
</evidence>
<comment type="caution">
    <text evidence="8">The sequence shown here is derived from an EMBL/GenBank/DDBJ whole genome shotgun (WGS) entry which is preliminary data.</text>
</comment>
<dbReference type="EMBL" id="CALLCH030000013">
    <property type="protein sequence ID" value="CAI4215845.1"/>
    <property type="molecule type" value="Genomic_DNA"/>
</dbReference>
<feature type="domain" description="Ketoreductase" evidence="6">
    <location>
        <begin position="340"/>
        <end position="519"/>
    </location>
</feature>
<protein>
    <recommendedName>
        <fullName evidence="10">Enoyl reductase (ER) domain-containing protein</fullName>
    </recommendedName>
</protein>
<evidence type="ECO:0000256" key="5">
    <source>
        <dbReference type="ARBA" id="ARBA00023268"/>
    </source>
</evidence>
<dbReference type="CDD" id="cd05195">
    <property type="entry name" value="enoyl_red"/>
    <property type="match status" value="1"/>
</dbReference>
<evidence type="ECO:0000256" key="2">
    <source>
        <dbReference type="ARBA" id="ARBA00022553"/>
    </source>
</evidence>
<organism evidence="8 9">
    <name type="scientific">Parascedosporium putredinis</name>
    <dbReference type="NCBI Taxonomy" id="1442378"/>
    <lineage>
        <taxon>Eukaryota</taxon>
        <taxon>Fungi</taxon>
        <taxon>Dikarya</taxon>
        <taxon>Ascomycota</taxon>
        <taxon>Pezizomycotina</taxon>
        <taxon>Sordariomycetes</taxon>
        <taxon>Hypocreomycetidae</taxon>
        <taxon>Microascales</taxon>
        <taxon>Microascaceae</taxon>
        <taxon>Parascedosporium</taxon>
    </lineage>
</organism>
<reference evidence="8" key="1">
    <citation type="submission" date="2022-11" db="EMBL/GenBank/DDBJ databases">
        <authorList>
            <person name="Scott C."/>
            <person name="Bruce N."/>
        </authorList>
    </citation>
    <scope>NUCLEOTIDE SEQUENCE</scope>
</reference>
<dbReference type="PANTHER" id="PTHR43775:SF49">
    <property type="entry name" value="SYNTHASE, PUTATIVE (JCVI)-RELATED"/>
    <property type="match status" value="1"/>
</dbReference>
<dbReference type="Gene3D" id="3.90.180.10">
    <property type="entry name" value="Medium-chain alcohol dehydrogenases, catalytic domain"/>
    <property type="match status" value="1"/>
</dbReference>
<evidence type="ECO:0000259" key="7">
    <source>
        <dbReference type="SMART" id="SM00829"/>
    </source>
</evidence>
<dbReference type="SMART" id="SM00822">
    <property type="entry name" value="PKS_KR"/>
    <property type="match status" value="1"/>
</dbReference>
<evidence type="ECO:0000313" key="8">
    <source>
        <dbReference type="EMBL" id="CAI4215845.1"/>
    </source>
</evidence>
<evidence type="ECO:0000313" key="9">
    <source>
        <dbReference type="Proteomes" id="UP000838763"/>
    </source>
</evidence>
<keyword evidence="4" id="KW-0560">Oxidoreductase</keyword>
<feature type="domain" description="Enoyl reductase (ER)" evidence="7">
    <location>
        <begin position="2"/>
        <end position="306"/>
    </location>
</feature>
<dbReference type="InterPro" id="IPR013968">
    <property type="entry name" value="PKS_KR"/>
</dbReference>
<proteinExistence type="predicted"/>
<name>A0A9P1MAK0_9PEZI</name>
<sequence>MGQRNNQKSRGGEILVETKAVGLNFKDIVIALGIVEGSPSQMGFEGSGIVRAVGPGVQRFSVGDRVMYMGGGCFATHITLSETLCVQMDSSMSFVQGATMPCVYATALMALVDTANLQKGQSILIHAACGGVGLAAIQIAQMIGAKIYCTVGSETKRNHLIDNCSIEPSHIFNSRDSRFLPEILRITDNVGVDVVLNSLSGDLLQASWKCVAEFGIMIEIGKRDFQRRAKLAMETFEANRAFVGLDLGGLCQSRPERAATLLNRCVELVRSNSVSCLPISDKFPAADIQSAYRTMQAAKHIGKIVIEMPDDPLDLDLDQGAESASEPLASTPTPTFRPDRSYLLVGGLGGLGQLIATYMVENGARCLVFLSRSAQEGPKTQGFVEELRSQGCQVLFVPGSVDVMSDVQRAVDAATAIQPIAGVINLSMVLKDVVFSEMAFSDWTTVVDPKVKGTWNLHHATASSPLDFFLLFSSQNGQIGLRGQANYAAANTFLDAFVQYRHRNGLPSSVIDIGVMGSVGFVARNQNILKSLEKTGMYILQEQNLLDAITLALEKSRPAQPSRDKKLHRSVGQVGLGLNTTTPISSPSTRVSWKVDRRMAIYHNLENSTEASSIGNSSQQSSLKSLLAAEQSEEAITSLIAKHLAAALAKF</sequence>
<accession>A0A9P1MAK0</accession>
<keyword evidence="3" id="KW-0808">Transferase</keyword>
<gene>
    <name evidence="8" type="ORF">PPNO1_LOCUS5519</name>
</gene>
<dbReference type="FunFam" id="3.40.50.720:FF:000209">
    <property type="entry name" value="Polyketide synthase Pks12"/>
    <property type="match status" value="1"/>
</dbReference>
<dbReference type="InterPro" id="IPR020843">
    <property type="entry name" value="ER"/>
</dbReference>
<dbReference type="SUPFAM" id="SSF51735">
    <property type="entry name" value="NAD(P)-binding Rossmann-fold domains"/>
    <property type="match status" value="2"/>
</dbReference>
<dbReference type="AlphaFoldDB" id="A0A9P1MAK0"/>
<dbReference type="GO" id="GO:0044550">
    <property type="term" value="P:secondary metabolite biosynthetic process"/>
    <property type="evidence" value="ECO:0007669"/>
    <property type="project" value="TreeGrafter"/>
</dbReference>
<dbReference type="InterPro" id="IPR013154">
    <property type="entry name" value="ADH-like_N"/>
</dbReference>
<dbReference type="Pfam" id="PF13602">
    <property type="entry name" value="ADH_zinc_N_2"/>
    <property type="match status" value="1"/>
</dbReference>
<dbReference type="InterPro" id="IPR057326">
    <property type="entry name" value="KR_dom"/>
</dbReference>
<dbReference type="GO" id="GO:0006633">
    <property type="term" value="P:fatty acid biosynthetic process"/>
    <property type="evidence" value="ECO:0007669"/>
    <property type="project" value="TreeGrafter"/>
</dbReference>
<dbReference type="Gene3D" id="3.40.50.720">
    <property type="entry name" value="NAD(P)-binding Rossmann-like Domain"/>
    <property type="match status" value="2"/>
</dbReference>
<dbReference type="Pfam" id="PF08240">
    <property type="entry name" value="ADH_N"/>
    <property type="match status" value="1"/>
</dbReference>
<dbReference type="GO" id="GO:1901336">
    <property type="term" value="P:lactone biosynthetic process"/>
    <property type="evidence" value="ECO:0007669"/>
    <property type="project" value="UniProtKB-ARBA"/>
</dbReference>
<dbReference type="InterPro" id="IPR011032">
    <property type="entry name" value="GroES-like_sf"/>
</dbReference>
<dbReference type="GO" id="GO:0016491">
    <property type="term" value="F:oxidoreductase activity"/>
    <property type="evidence" value="ECO:0007669"/>
    <property type="project" value="UniProtKB-KW"/>
</dbReference>
<keyword evidence="9" id="KW-1185">Reference proteome</keyword>
<evidence type="ECO:0008006" key="10">
    <source>
        <dbReference type="Google" id="ProtNLM"/>
    </source>
</evidence>